<evidence type="ECO:0000256" key="1">
    <source>
        <dbReference type="SAM" id="MobiDB-lite"/>
    </source>
</evidence>
<sequence length="74" mass="8506">MFEEKSYEPYEDHKKLYDALEKSLEHDYSDQLLSDPKEARQKKRKRCDVPRTPSGSPPPQPPHPPLRACASGTP</sequence>
<comment type="caution">
    <text evidence="2">The sequence shown here is derived from an EMBL/GenBank/DDBJ whole genome shotgun (WGS) entry which is preliminary data.</text>
</comment>
<name>A0A699UI39_TANCI</name>
<feature type="compositionally biased region" description="Pro residues" evidence="1">
    <location>
        <begin position="55"/>
        <end position="65"/>
    </location>
</feature>
<feature type="non-terminal residue" evidence="2">
    <location>
        <position position="74"/>
    </location>
</feature>
<accession>A0A699UI39</accession>
<feature type="region of interest" description="Disordered" evidence="1">
    <location>
        <begin position="28"/>
        <end position="74"/>
    </location>
</feature>
<organism evidence="2">
    <name type="scientific">Tanacetum cinerariifolium</name>
    <name type="common">Dalmatian daisy</name>
    <name type="synonym">Chrysanthemum cinerariifolium</name>
    <dbReference type="NCBI Taxonomy" id="118510"/>
    <lineage>
        <taxon>Eukaryota</taxon>
        <taxon>Viridiplantae</taxon>
        <taxon>Streptophyta</taxon>
        <taxon>Embryophyta</taxon>
        <taxon>Tracheophyta</taxon>
        <taxon>Spermatophyta</taxon>
        <taxon>Magnoliopsida</taxon>
        <taxon>eudicotyledons</taxon>
        <taxon>Gunneridae</taxon>
        <taxon>Pentapetalae</taxon>
        <taxon>asterids</taxon>
        <taxon>campanulids</taxon>
        <taxon>Asterales</taxon>
        <taxon>Asteraceae</taxon>
        <taxon>Asteroideae</taxon>
        <taxon>Anthemideae</taxon>
        <taxon>Anthemidinae</taxon>
        <taxon>Tanacetum</taxon>
    </lineage>
</organism>
<proteinExistence type="predicted"/>
<evidence type="ECO:0000313" key="2">
    <source>
        <dbReference type="EMBL" id="GFD22240.1"/>
    </source>
</evidence>
<feature type="compositionally biased region" description="Basic and acidic residues" evidence="1">
    <location>
        <begin position="28"/>
        <end position="39"/>
    </location>
</feature>
<reference evidence="2" key="1">
    <citation type="journal article" date="2019" name="Sci. Rep.">
        <title>Draft genome of Tanacetum cinerariifolium, the natural source of mosquito coil.</title>
        <authorList>
            <person name="Yamashiro T."/>
            <person name="Shiraishi A."/>
            <person name="Satake H."/>
            <person name="Nakayama K."/>
        </authorList>
    </citation>
    <scope>NUCLEOTIDE SEQUENCE</scope>
</reference>
<dbReference type="AlphaFoldDB" id="A0A699UI39"/>
<dbReference type="EMBL" id="BKCJ011335664">
    <property type="protein sequence ID" value="GFD22240.1"/>
    <property type="molecule type" value="Genomic_DNA"/>
</dbReference>
<gene>
    <name evidence="2" type="ORF">Tci_894209</name>
</gene>
<protein>
    <submittedName>
        <fullName evidence="2">Uncharacterized protein</fullName>
    </submittedName>
</protein>